<dbReference type="GO" id="GO:0016279">
    <property type="term" value="F:protein-lysine N-methyltransferase activity"/>
    <property type="evidence" value="ECO:0007669"/>
    <property type="project" value="TreeGrafter"/>
</dbReference>
<evidence type="ECO:0000259" key="5">
    <source>
        <dbReference type="Pfam" id="PF09273"/>
    </source>
</evidence>
<dbReference type="OrthoDB" id="341421at2759"/>
<dbReference type="PANTHER" id="PTHR13271">
    <property type="entry name" value="UNCHARACTERIZED PUTATIVE METHYLTRANSFERASE"/>
    <property type="match status" value="1"/>
</dbReference>
<organism evidence="6 7">
    <name type="scientific">Saprolegnia parasitica (strain CBS 223.65)</name>
    <dbReference type="NCBI Taxonomy" id="695850"/>
    <lineage>
        <taxon>Eukaryota</taxon>
        <taxon>Sar</taxon>
        <taxon>Stramenopiles</taxon>
        <taxon>Oomycota</taxon>
        <taxon>Saprolegniomycetes</taxon>
        <taxon>Saprolegniales</taxon>
        <taxon>Saprolegniaceae</taxon>
        <taxon>Saprolegnia</taxon>
    </lineage>
</organism>
<dbReference type="EMBL" id="KK583216">
    <property type="protein sequence ID" value="KDO27559.1"/>
    <property type="molecule type" value="Genomic_DNA"/>
</dbReference>
<evidence type="ECO:0000256" key="1">
    <source>
        <dbReference type="ARBA" id="ARBA00022603"/>
    </source>
</evidence>
<keyword evidence="7" id="KW-1185">Reference proteome</keyword>
<dbReference type="KEGG" id="spar:SPRG_06826"/>
<proteinExistence type="predicted"/>
<dbReference type="VEuPathDB" id="FungiDB:SPRG_06826"/>
<sequence length="496" mass="56171">MESPTKRVRTSLTLADAADVASPPESKTTLSLAPPLDTAAAIDDADFDDSDTWDVPTRLCNWLAANGADLEKLRIETYAPEVRGVHAKRPFSAGDRVMLIPLKCLITVEMGKATDIGLKIQHLEFGAPKHIFLMMYLLTDMELGNDSFFKPYYDSLPPTLHNLPVFWTDDELRWLQGSHIVHQIRERKATIARDYEAICAVDPTFRRFSLERFMWARMIVCSRNFGISIHGFKTAALVPYADMLNHYRPRETSWTFDDDANGFTITALHGIAAGNQVYDSYGKKCNHRFLLNYGFAVPDNTEEDGRNPNEVLFPLQLFENEPSSLFGKKQRYLHDSGVYSMDTRFSTYHGDANTREGLSFLRLIVATELEFDAFSVQTPAHAIPPISLENEVRVLKHIAALATVQLFQYATTLEQDMVAVAQCPVFSNRAQALHFIMGEKRVCLYYQSMAYDVAPLWTQPHNVIRARVAAEFEPEDDPRSRYVDDVTAFLLGDSFE</sequence>
<evidence type="ECO:0000313" key="6">
    <source>
        <dbReference type="EMBL" id="KDO27559.1"/>
    </source>
</evidence>
<keyword evidence="1" id="KW-0489">Methyltransferase</keyword>
<name>A0A067C9W7_SAPPC</name>
<accession>A0A067C9W7</accession>
<dbReference type="OMA" id="YNELEMW"/>
<gene>
    <name evidence="6" type="ORF">SPRG_06826</name>
</gene>
<dbReference type="PANTHER" id="PTHR13271:SF137">
    <property type="entry name" value="SET DOMAIN-CONTAINING PROTEIN"/>
    <property type="match status" value="1"/>
</dbReference>
<evidence type="ECO:0000256" key="4">
    <source>
        <dbReference type="SAM" id="MobiDB-lite"/>
    </source>
</evidence>
<dbReference type="InterPro" id="IPR036464">
    <property type="entry name" value="Rubisco_LSMT_subst-bd_sf"/>
</dbReference>
<dbReference type="SUPFAM" id="SSF82199">
    <property type="entry name" value="SET domain"/>
    <property type="match status" value="1"/>
</dbReference>
<dbReference type="GO" id="GO:0032259">
    <property type="term" value="P:methylation"/>
    <property type="evidence" value="ECO:0007669"/>
    <property type="project" value="UniProtKB-KW"/>
</dbReference>
<dbReference type="InterPro" id="IPR015353">
    <property type="entry name" value="Rubisco_LSMT_subst-bd"/>
</dbReference>
<keyword evidence="2" id="KW-0808">Transferase</keyword>
<dbReference type="AlphaFoldDB" id="A0A067C9W7"/>
<protein>
    <recommendedName>
        <fullName evidence="5">Rubisco LSMT substrate-binding domain-containing protein</fullName>
    </recommendedName>
</protein>
<dbReference type="Proteomes" id="UP000030745">
    <property type="component" value="Unassembled WGS sequence"/>
</dbReference>
<dbReference type="GeneID" id="24129150"/>
<dbReference type="STRING" id="695850.A0A067C9W7"/>
<evidence type="ECO:0000256" key="3">
    <source>
        <dbReference type="ARBA" id="ARBA00022691"/>
    </source>
</evidence>
<dbReference type="Gene3D" id="3.90.1420.10">
    <property type="entry name" value="Rubisco LSMT, substrate-binding domain"/>
    <property type="match status" value="1"/>
</dbReference>
<evidence type="ECO:0000313" key="7">
    <source>
        <dbReference type="Proteomes" id="UP000030745"/>
    </source>
</evidence>
<dbReference type="Pfam" id="PF09273">
    <property type="entry name" value="Rubis-subs-bind"/>
    <property type="match status" value="1"/>
</dbReference>
<dbReference type="InterPro" id="IPR050600">
    <property type="entry name" value="SETD3_SETD6_MTase"/>
</dbReference>
<feature type="region of interest" description="Disordered" evidence="4">
    <location>
        <begin position="1"/>
        <end position="31"/>
    </location>
</feature>
<dbReference type="SUPFAM" id="SSF81822">
    <property type="entry name" value="RuBisCo LSMT C-terminal, substrate-binding domain"/>
    <property type="match status" value="1"/>
</dbReference>
<feature type="domain" description="Rubisco LSMT substrate-binding" evidence="5">
    <location>
        <begin position="324"/>
        <end position="442"/>
    </location>
</feature>
<dbReference type="InterPro" id="IPR046341">
    <property type="entry name" value="SET_dom_sf"/>
</dbReference>
<dbReference type="CDD" id="cd10527">
    <property type="entry name" value="SET_LSMT"/>
    <property type="match status" value="1"/>
</dbReference>
<keyword evidence="3" id="KW-0949">S-adenosyl-L-methionine</keyword>
<reference evidence="6 7" key="1">
    <citation type="journal article" date="2013" name="PLoS Genet.">
        <title>Distinctive expansion of potential virulence genes in the genome of the oomycete fish pathogen Saprolegnia parasitica.</title>
        <authorList>
            <person name="Jiang R.H."/>
            <person name="de Bruijn I."/>
            <person name="Haas B.J."/>
            <person name="Belmonte R."/>
            <person name="Lobach L."/>
            <person name="Christie J."/>
            <person name="van den Ackerveken G."/>
            <person name="Bottin A."/>
            <person name="Bulone V."/>
            <person name="Diaz-Moreno S.M."/>
            <person name="Dumas B."/>
            <person name="Fan L."/>
            <person name="Gaulin E."/>
            <person name="Govers F."/>
            <person name="Grenville-Briggs L.J."/>
            <person name="Horner N.R."/>
            <person name="Levin J.Z."/>
            <person name="Mammella M."/>
            <person name="Meijer H.J."/>
            <person name="Morris P."/>
            <person name="Nusbaum C."/>
            <person name="Oome S."/>
            <person name="Phillips A.J."/>
            <person name="van Rooyen D."/>
            <person name="Rzeszutek E."/>
            <person name="Saraiva M."/>
            <person name="Secombes C.J."/>
            <person name="Seidl M.F."/>
            <person name="Snel B."/>
            <person name="Stassen J.H."/>
            <person name="Sykes S."/>
            <person name="Tripathy S."/>
            <person name="van den Berg H."/>
            <person name="Vega-Arreguin J.C."/>
            <person name="Wawra S."/>
            <person name="Young S.K."/>
            <person name="Zeng Q."/>
            <person name="Dieguez-Uribeondo J."/>
            <person name="Russ C."/>
            <person name="Tyler B.M."/>
            <person name="van West P."/>
        </authorList>
    </citation>
    <scope>NUCLEOTIDE SEQUENCE [LARGE SCALE GENOMIC DNA]</scope>
    <source>
        <strain evidence="6 7">CBS 223.65</strain>
    </source>
</reference>
<dbReference type="RefSeq" id="XP_012201684.1">
    <property type="nucleotide sequence ID" value="XM_012346294.1"/>
</dbReference>
<evidence type="ECO:0000256" key="2">
    <source>
        <dbReference type="ARBA" id="ARBA00022679"/>
    </source>
</evidence>
<dbReference type="Gene3D" id="3.90.1410.10">
    <property type="entry name" value="set domain protein methyltransferase, domain 1"/>
    <property type="match status" value="1"/>
</dbReference>